<comment type="caution">
    <text evidence="1">The sequence shown here is derived from an EMBL/GenBank/DDBJ whole genome shotgun (WGS) entry which is preliminary data.</text>
</comment>
<reference evidence="1" key="2">
    <citation type="journal article" date="2020" name="Nat. Commun.">
        <title>Large-scale genome sequencing of mycorrhizal fungi provides insights into the early evolution of symbiotic traits.</title>
        <authorList>
            <person name="Miyauchi S."/>
            <person name="Kiss E."/>
            <person name="Kuo A."/>
            <person name="Drula E."/>
            <person name="Kohler A."/>
            <person name="Sanchez-Garcia M."/>
            <person name="Morin E."/>
            <person name="Andreopoulos B."/>
            <person name="Barry K.W."/>
            <person name="Bonito G."/>
            <person name="Buee M."/>
            <person name="Carver A."/>
            <person name="Chen C."/>
            <person name="Cichocki N."/>
            <person name="Clum A."/>
            <person name="Culley D."/>
            <person name="Crous P.W."/>
            <person name="Fauchery L."/>
            <person name="Girlanda M."/>
            <person name="Hayes R.D."/>
            <person name="Keri Z."/>
            <person name="LaButti K."/>
            <person name="Lipzen A."/>
            <person name="Lombard V."/>
            <person name="Magnuson J."/>
            <person name="Maillard F."/>
            <person name="Murat C."/>
            <person name="Nolan M."/>
            <person name="Ohm R.A."/>
            <person name="Pangilinan J."/>
            <person name="Pereira M.F."/>
            <person name="Perotto S."/>
            <person name="Peter M."/>
            <person name="Pfister S."/>
            <person name="Riley R."/>
            <person name="Sitrit Y."/>
            <person name="Stielow J.B."/>
            <person name="Szollosi G."/>
            <person name="Zifcakova L."/>
            <person name="Stursova M."/>
            <person name="Spatafora J.W."/>
            <person name="Tedersoo L."/>
            <person name="Vaario L.M."/>
            <person name="Yamada A."/>
            <person name="Yan M."/>
            <person name="Wang P."/>
            <person name="Xu J."/>
            <person name="Bruns T."/>
            <person name="Baldrian P."/>
            <person name="Vilgalys R."/>
            <person name="Dunand C."/>
            <person name="Henrissat B."/>
            <person name="Grigoriev I.V."/>
            <person name="Hibbett D."/>
            <person name="Nagy L.G."/>
            <person name="Martin F.M."/>
        </authorList>
    </citation>
    <scope>NUCLEOTIDE SEQUENCE</scope>
    <source>
        <strain evidence="1">P2</strain>
    </source>
</reference>
<sequence length="198" mass="21957">MAALAAERETSRSDYRKQFLRLNPGKRQALADLQGDPNVAGDTDGPLQGAIVDDMDLDLLRQCTNGDKAFFEEIRETLQLFARYQCDEWTWKWCLTDLHKNWQLLITGMADAYLRWKYGCGVNAKPTTSQPPLPPPTADGTVNANTPLSVKSPDSNLNHTSVNNVLPNTILAIHTSTNNTATDDALATTCQDCQKFVE</sequence>
<keyword evidence="2" id="KW-1185">Reference proteome</keyword>
<reference evidence="1" key="1">
    <citation type="submission" date="2019-10" db="EMBL/GenBank/DDBJ databases">
        <authorList>
            <consortium name="DOE Joint Genome Institute"/>
            <person name="Kuo A."/>
            <person name="Miyauchi S."/>
            <person name="Kiss E."/>
            <person name="Drula E."/>
            <person name="Kohler A."/>
            <person name="Sanchez-Garcia M."/>
            <person name="Andreopoulos B."/>
            <person name="Barry K.W."/>
            <person name="Bonito G."/>
            <person name="Buee M."/>
            <person name="Carver A."/>
            <person name="Chen C."/>
            <person name="Cichocki N."/>
            <person name="Clum A."/>
            <person name="Culley D."/>
            <person name="Crous P.W."/>
            <person name="Fauchery L."/>
            <person name="Girlanda M."/>
            <person name="Hayes R."/>
            <person name="Keri Z."/>
            <person name="Labutti K."/>
            <person name="Lipzen A."/>
            <person name="Lombard V."/>
            <person name="Magnuson J."/>
            <person name="Maillard F."/>
            <person name="Morin E."/>
            <person name="Murat C."/>
            <person name="Nolan M."/>
            <person name="Ohm R."/>
            <person name="Pangilinan J."/>
            <person name="Pereira M."/>
            <person name="Perotto S."/>
            <person name="Peter M."/>
            <person name="Riley R."/>
            <person name="Sitrit Y."/>
            <person name="Stielow B."/>
            <person name="Szollosi G."/>
            <person name="Zifcakova L."/>
            <person name="Stursova M."/>
            <person name="Spatafora J.W."/>
            <person name="Tedersoo L."/>
            <person name="Vaario L.-M."/>
            <person name="Yamada A."/>
            <person name="Yan M."/>
            <person name="Wang P."/>
            <person name="Xu J."/>
            <person name="Bruns T."/>
            <person name="Baldrian P."/>
            <person name="Vilgalys R."/>
            <person name="Henrissat B."/>
            <person name="Grigoriev I.V."/>
            <person name="Hibbett D."/>
            <person name="Nagy L.G."/>
            <person name="Martin F.M."/>
        </authorList>
    </citation>
    <scope>NUCLEOTIDE SEQUENCE</scope>
    <source>
        <strain evidence="1">P2</strain>
    </source>
</reference>
<name>A0ACB6Z259_THEGA</name>
<dbReference type="Proteomes" id="UP000886501">
    <property type="component" value="Unassembled WGS sequence"/>
</dbReference>
<accession>A0ACB6Z259</accession>
<dbReference type="EMBL" id="MU118210">
    <property type="protein sequence ID" value="KAF9643533.1"/>
    <property type="molecule type" value="Genomic_DNA"/>
</dbReference>
<organism evidence="1 2">
    <name type="scientific">Thelephora ganbajun</name>
    <name type="common">Ganba fungus</name>
    <dbReference type="NCBI Taxonomy" id="370292"/>
    <lineage>
        <taxon>Eukaryota</taxon>
        <taxon>Fungi</taxon>
        <taxon>Dikarya</taxon>
        <taxon>Basidiomycota</taxon>
        <taxon>Agaricomycotina</taxon>
        <taxon>Agaricomycetes</taxon>
        <taxon>Thelephorales</taxon>
        <taxon>Thelephoraceae</taxon>
        <taxon>Thelephora</taxon>
    </lineage>
</organism>
<proteinExistence type="predicted"/>
<gene>
    <name evidence="1" type="ORF">BDM02DRAFT_3191481</name>
</gene>
<evidence type="ECO:0000313" key="2">
    <source>
        <dbReference type="Proteomes" id="UP000886501"/>
    </source>
</evidence>
<evidence type="ECO:0000313" key="1">
    <source>
        <dbReference type="EMBL" id="KAF9643533.1"/>
    </source>
</evidence>
<protein>
    <submittedName>
        <fullName evidence="1">Uncharacterized protein</fullName>
    </submittedName>
</protein>